<dbReference type="Proteomes" id="UP000238479">
    <property type="component" value="Chromosome 6"/>
</dbReference>
<proteinExistence type="predicted"/>
<evidence type="ECO:0000313" key="1">
    <source>
        <dbReference type="EMBL" id="PRQ22769.1"/>
    </source>
</evidence>
<organism evidence="1 2">
    <name type="scientific">Rosa chinensis</name>
    <name type="common">China rose</name>
    <dbReference type="NCBI Taxonomy" id="74649"/>
    <lineage>
        <taxon>Eukaryota</taxon>
        <taxon>Viridiplantae</taxon>
        <taxon>Streptophyta</taxon>
        <taxon>Embryophyta</taxon>
        <taxon>Tracheophyta</taxon>
        <taxon>Spermatophyta</taxon>
        <taxon>Magnoliopsida</taxon>
        <taxon>eudicotyledons</taxon>
        <taxon>Gunneridae</taxon>
        <taxon>Pentapetalae</taxon>
        <taxon>rosids</taxon>
        <taxon>fabids</taxon>
        <taxon>Rosales</taxon>
        <taxon>Rosaceae</taxon>
        <taxon>Rosoideae</taxon>
        <taxon>Rosoideae incertae sedis</taxon>
        <taxon>Rosa</taxon>
    </lineage>
</organism>
<dbReference type="Gramene" id="PRQ22769">
    <property type="protein sequence ID" value="PRQ22769"/>
    <property type="gene ID" value="RchiOBHm_Chr6g0253881"/>
</dbReference>
<gene>
    <name evidence="1" type="ORF">RchiOBHm_Chr6g0253881</name>
</gene>
<comment type="caution">
    <text evidence="1">The sequence shown here is derived from an EMBL/GenBank/DDBJ whole genome shotgun (WGS) entry which is preliminary data.</text>
</comment>
<evidence type="ECO:0000313" key="2">
    <source>
        <dbReference type="Proteomes" id="UP000238479"/>
    </source>
</evidence>
<sequence>MCLSLTELPLQIGRCVQGLDVKSHFYTFTFVFCSNVDSAVALLDYACRDGMFLHCFPGSICFNLA</sequence>
<protein>
    <submittedName>
        <fullName evidence="1">Uncharacterized protein</fullName>
    </submittedName>
</protein>
<accession>A0A2P6PLH6</accession>
<dbReference type="EMBL" id="PDCK01000044">
    <property type="protein sequence ID" value="PRQ22769.1"/>
    <property type="molecule type" value="Genomic_DNA"/>
</dbReference>
<keyword evidence="2" id="KW-1185">Reference proteome</keyword>
<name>A0A2P6PLH6_ROSCH</name>
<dbReference type="AlphaFoldDB" id="A0A2P6PLH6"/>
<reference evidence="1 2" key="1">
    <citation type="journal article" date="2018" name="Nat. Genet.">
        <title>The Rosa genome provides new insights in the design of modern roses.</title>
        <authorList>
            <person name="Bendahmane M."/>
        </authorList>
    </citation>
    <scope>NUCLEOTIDE SEQUENCE [LARGE SCALE GENOMIC DNA]</scope>
    <source>
        <strain evidence="2">cv. Old Blush</strain>
    </source>
</reference>